<dbReference type="EC" id="3.5.4.2" evidence="4"/>
<evidence type="ECO:0000256" key="3">
    <source>
        <dbReference type="ARBA" id="ARBA00022833"/>
    </source>
</evidence>
<dbReference type="NCBIfam" id="TIGR01430">
    <property type="entry name" value="aden_deam"/>
    <property type="match status" value="1"/>
</dbReference>
<protein>
    <recommendedName>
        <fullName evidence="4">Adenine deaminase</fullName>
        <shortName evidence="4">ADE</shortName>
        <ecNumber evidence="4">3.5.4.2</ecNumber>
    </recommendedName>
    <alternativeName>
        <fullName evidence="4">Adenine aminohydrolase</fullName>
        <shortName evidence="4">AAH</shortName>
    </alternativeName>
</protein>
<dbReference type="GO" id="GO:0043103">
    <property type="term" value="P:hypoxanthine salvage"/>
    <property type="evidence" value="ECO:0007669"/>
    <property type="project" value="UniProtKB-UniRule"/>
</dbReference>
<dbReference type="Pfam" id="PF00962">
    <property type="entry name" value="A_deaminase"/>
    <property type="match status" value="1"/>
</dbReference>
<name>A0A318R0W0_9PROT</name>
<dbReference type="PANTHER" id="PTHR43114">
    <property type="entry name" value="ADENINE DEAMINASE"/>
    <property type="match status" value="1"/>
</dbReference>
<evidence type="ECO:0000259" key="5">
    <source>
        <dbReference type="Pfam" id="PF00962"/>
    </source>
</evidence>
<keyword evidence="3 4" id="KW-0862">Zinc</keyword>
<accession>A0A318R0W0</accession>
<proteinExistence type="inferred from homology"/>
<keyword evidence="1 4" id="KW-0479">Metal-binding</keyword>
<comment type="caution">
    <text evidence="4">Lacks conserved residue(s) required for the propagation of feature annotation.</text>
</comment>
<comment type="function">
    <text evidence="4">Catalyzes the hydrolytic deamination of adenine to hypoxanthine. Plays an important role in the purine salvage pathway and in nitrogen catabolism.</text>
</comment>
<evidence type="ECO:0000313" key="7">
    <source>
        <dbReference type="Proteomes" id="UP000247417"/>
    </source>
</evidence>
<dbReference type="GO" id="GO:0008270">
    <property type="term" value="F:zinc ion binding"/>
    <property type="evidence" value="ECO:0007669"/>
    <property type="project" value="UniProtKB-UniRule"/>
</dbReference>
<dbReference type="InterPro" id="IPR032466">
    <property type="entry name" value="Metal_Hydrolase"/>
</dbReference>
<dbReference type="EMBL" id="NKTX01000079">
    <property type="protein sequence ID" value="PYD79183.1"/>
    <property type="molecule type" value="Genomic_DNA"/>
</dbReference>
<evidence type="ECO:0000256" key="4">
    <source>
        <dbReference type="HAMAP-Rule" id="MF_01962"/>
    </source>
</evidence>
<dbReference type="STRING" id="940286.GCA_000227565_00921"/>
<keyword evidence="2 4" id="KW-0378">Hydrolase</keyword>
<dbReference type="GO" id="GO:0009117">
    <property type="term" value="P:nucleotide metabolic process"/>
    <property type="evidence" value="ECO:0007669"/>
    <property type="project" value="UniProtKB-KW"/>
</dbReference>
<dbReference type="RefSeq" id="WP_010516355.1">
    <property type="nucleotide sequence ID" value="NZ_CP117861.1"/>
</dbReference>
<organism evidence="6 7">
    <name type="scientific">Komagataeibacter oboediens</name>
    <dbReference type="NCBI Taxonomy" id="65958"/>
    <lineage>
        <taxon>Bacteria</taxon>
        <taxon>Pseudomonadati</taxon>
        <taxon>Pseudomonadota</taxon>
        <taxon>Alphaproteobacteria</taxon>
        <taxon>Acetobacterales</taxon>
        <taxon>Acetobacteraceae</taxon>
        <taxon>Komagataeibacter</taxon>
    </lineage>
</organism>
<feature type="binding site" evidence="4">
    <location>
        <position position="20"/>
    </location>
    <ligand>
        <name>Zn(2+)</name>
        <dbReference type="ChEBI" id="CHEBI:29105"/>
        <note>catalytic</note>
    </ligand>
</feature>
<feature type="binding site" evidence="4">
    <location>
        <position position="280"/>
    </location>
    <ligand>
        <name>substrate</name>
    </ligand>
</feature>
<comment type="similarity">
    <text evidence="4">Belongs to the metallo-dependent hydrolases superfamily. Adenosine and AMP deaminases family. Adenine deaminase type 2 subfamily.</text>
</comment>
<dbReference type="InterPro" id="IPR006330">
    <property type="entry name" value="Ado/ade_deaminase"/>
</dbReference>
<dbReference type="GO" id="GO:0006146">
    <property type="term" value="P:adenine catabolic process"/>
    <property type="evidence" value="ECO:0007669"/>
    <property type="project" value="UniProtKB-UniRule"/>
</dbReference>
<dbReference type="GO" id="GO:0000034">
    <property type="term" value="F:adenine deaminase activity"/>
    <property type="evidence" value="ECO:0007669"/>
    <property type="project" value="UniProtKB-UniRule"/>
</dbReference>
<keyword evidence="4" id="KW-0546">Nucleotide metabolism</keyword>
<feature type="binding site" evidence="4">
    <location>
        <position position="198"/>
    </location>
    <ligand>
        <name>Zn(2+)</name>
        <dbReference type="ChEBI" id="CHEBI:29105"/>
        <note>catalytic</note>
    </ligand>
</feature>
<sequence>MMPASDTFIEALPKAELHVHLEGTLEPGLKIILARRNGHPLQDMTEDDIRAGYGFHDLPSFLALYYEGVELLHTEQDFYDLCHAYLKKAASQNVLYSEMFFDPQLHTRRGIAFETVISGLNRARKDAQRDFGIRSQLVMCFIREMSAQSAEETFTQAQPYLSDIVGVGLDSDEKGNPPAKFANVFKRARDAGLHVTMHCDIDQENTHEHIRQALEDLGSERLDHGLNILEKPDLLRQARERHIPFTVCPFPNMAIRPNSNEKDIRALLDAGLTITINSDDPGYMQGVYMTEAMKMARDGAHLTPDELLTISRNAFNAAWIGKEERRAYLDRLDDFARKAGMMASAT</sequence>
<dbReference type="AlphaFoldDB" id="A0A318R0W0"/>
<dbReference type="Proteomes" id="UP000247417">
    <property type="component" value="Unassembled WGS sequence"/>
</dbReference>
<reference evidence="6 7" key="1">
    <citation type="submission" date="2017-07" db="EMBL/GenBank/DDBJ databases">
        <title>A draft genome sequence of Komagataeibacter oboediens LMG 18849.</title>
        <authorList>
            <person name="Skraban J."/>
            <person name="Cleenwerck I."/>
            <person name="Vandamme P."/>
            <person name="Trcek J."/>
        </authorList>
    </citation>
    <scope>NUCLEOTIDE SEQUENCE [LARGE SCALE GENOMIC DNA]</scope>
    <source>
        <strain evidence="6 7">LMG 18849</strain>
    </source>
</reference>
<feature type="domain" description="Adenosine deaminase" evidence="5">
    <location>
        <begin position="13"/>
        <end position="334"/>
    </location>
</feature>
<dbReference type="Gene3D" id="3.20.20.140">
    <property type="entry name" value="Metal-dependent hydrolases"/>
    <property type="match status" value="1"/>
</dbReference>
<dbReference type="InterPro" id="IPR028892">
    <property type="entry name" value="ADE"/>
</dbReference>
<dbReference type="InterPro" id="IPR001365">
    <property type="entry name" value="A_deaminase_dom"/>
</dbReference>
<feature type="binding site" evidence="4">
    <location>
        <position position="279"/>
    </location>
    <ligand>
        <name>Zn(2+)</name>
        <dbReference type="ChEBI" id="CHEBI:29105"/>
        <note>catalytic</note>
    </ligand>
</feature>
<evidence type="ECO:0000256" key="1">
    <source>
        <dbReference type="ARBA" id="ARBA00022723"/>
    </source>
</evidence>
<dbReference type="GO" id="GO:0005829">
    <property type="term" value="C:cytosol"/>
    <property type="evidence" value="ECO:0007669"/>
    <property type="project" value="TreeGrafter"/>
</dbReference>
<comment type="catalytic activity">
    <reaction evidence="4">
        <text>adenine + H2O + H(+) = hypoxanthine + NH4(+)</text>
        <dbReference type="Rhea" id="RHEA:23688"/>
        <dbReference type="ChEBI" id="CHEBI:15377"/>
        <dbReference type="ChEBI" id="CHEBI:15378"/>
        <dbReference type="ChEBI" id="CHEBI:16708"/>
        <dbReference type="ChEBI" id="CHEBI:17368"/>
        <dbReference type="ChEBI" id="CHEBI:28938"/>
        <dbReference type="EC" id="3.5.4.2"/>
    </reaction>
</comment>
<evidence type="ECO:0000256" key="2">
    <source>
        <dbReference type="ARBA" id="ARBA00022801"/>
    </source>
</evidence>
<dbReference type="HAMAP" id="MF_01962">
    <property type="entry name" value="Adenine_deaminase"/>
    <property type="match status" value="1"/>
</dbReference>
<gene>
    <name evidence="6" type="primary">add</name>
    <name evidence="6" type="ORF">CFR80_15530</name>
</gene>
<feature type="binding site" evidence="4">
    <location>
        <position position="18"/>
    </location>
    <ligand>
        <name>Zn(2+)</name>
        <dbReference type="ChEBI" id="CHEBI:29105"/>
        <note>catalytic</note>
    </ligand>
</feature>
<evidence type="ECO:0000313" key="6">
    <source>
        <dbReference type="EMBL" id="PYD79183.1"/>
    </source>
</evidence>
<comment type="caution">
    <text evidence="6">The sequence shown here is derived from an EMBL/GenBank/DDBJ whole genome shotgun (WGS) entry which is preliminary data.</text>
</comment>
<comment type="cofactor">
    <cofactor evidence="4">
        <name>Zn(2+)</name>
        <dbReference type="ChEBI" id="CHEBI:29105"/>
    </cofactor>
    <text evidence="4">Binds 1 zinc ion per subunit.</text>
</comment>
<feature type="site" description="Important for catalytic activity" evidence="4">
    <location>
        <position position="224"/>
    </location>
</feature>
<dbReference type="SUPFAM" id="SSF51556">
    <property type="entry name" value="Metallo-dependent hydrolases"/>
    <property type="match status" value="1"/>
</dbReference>
<dbReference type="OrthoDB" id="105475at2"/>
<dbReference type="PANTHER" id="PTHR43114:SF7">
    <property type="entry name" value="ADENOSINE DEAMINASE DOMAIN-CONTAINING PROTEIN"/>
    <property type="match status" value="1"/>
</dbReference>